<dbReference type="CDD" id="cd00093">
    <property type="entry name" value="HTH_XRE"/>
    <property type="match status" value="1"/>
</dbReference>
<dbReference type="EMBL" id="BOPF01000031">
    <property type="protein sequence ID" value="GIJ49857.1"/>
    <property type="molecule type" value="Genomic_DNA"/>
</dbReference>
<dbReference type="Gene3D" id="1.10.260.40">
    <property type="entry name" value="lambda repressor-like DNA-binding domains"/>
    <property type="match status" value="1"/>
</dbReference>
<dbReference type="InterPro" id="IPR043917">
    <property type="entry name" value="DUF5753"/>
</dbReference>
<dbReference type="GO" id="GO:0003677">
    <property type="term" value="F:DNA binding"/>
    <property type="evidence" value="ECO:0007669"/>
    <property type="project" value="InterPro"/>
</dbReference>
<dbReference type="RefSeq" id="WP_203903306.1">
    <property type="nucleotide sequence ID" value="NZ_BOPF01000031.1"/>
</dbReference>
<dbReference type="InterPro" id="IPR001387">
    <property type="entry name" value="Cro/C1-type_HTH"/>
</dbReference>
<dbReference type="InterPro" id="IPR010982">
    <property type="entry name" value="Lambda_DNA-bd_dom_sf"/>
</dbReference>
<feature type="domain" description="DUF5753" evidence="1">
    <location>
        <begin position="100"/>
        <end position="268"/>
    </location>
</feature>
<keyword evidence="3" id="KW-1185">Reference proteome</keyword>
<dbReference type="Pfam" id="PF13560">
    <property type="entry name" value="HTH_31"/>
    <property type="match status" value="1"/>
</dbReference>
<organism evidence="2 3">
    <name type="scientific">Virgisporangium aliadipatigenens</name>
    <dbReference type="NCBI Taxonomy" id="741659"/>
    <lineage>
        <taxon>Bacteria</taxon>
        <taxon>Bacillati</taxon>
        <taxon>Actinomycetota</taxon>
        <taxon>Actinomycetes</taxon>
        <taxon>Micromonosporales</taxon>
        <taxon>Micromonosporaceae</taxon>
        <taxon>Virgisporangium</taxon>
    </lineage>
</organism>
<proteinExistence type="predicted"/>
<name>A0A8J4DV71_9ACTN</name>
<evidence type="ECO:0000259" key="1">
    <source>
        <dbReference type="Pfam" id="PF19054"/>
    </source>
</evidence>
<dbReference type="Proteomes" id="UP000619260">
    <property type="component" value="Unassembled WGS sequence"/>
</dbReference>
<sequence length="275" mass="31181">MNKKEWLAVPGGVAERLRALHDATGLNGKDFAERLGWHPSKVSRIRAGQIFPSADDVTAWATAAGVPQAKDDLLTLLAAAELLRRDFRQRMAQGQAGVQRDYNRLVADSTVIRYFDTAWIPGFLQTRAYARRVFEEMQELHGGREDIDEAVAVRLERQRYLHDRTKMFDLLIDEPVLHRNVYPAEIMEPQLHYLLTWLDAPNVRVAVLPMRGGHRRMPQNSFQMYDGIVVLDLFHGEVDCDAELYSRVMDDMLEIAATGADARALIRRAVDAVTG</sequence>
<accession>A0A8J4DV71</accession>
<dbReference type="Pfam" id="PF19054">
    <property type="entry name" value="DUF5753"/>
    <property type="match status" value="1"/>
</dbReference>
<evidence type="ECO:0000313" key="3">
    <source>
        <dbReference type="Proteomes" id="UP000619260"/>
    </source>
</evidence>
<comment type="caution">
    <text evidence="2">The sequence shown here is derived from an EMBL/GenBank/DDBJ whole genome shotgun (WGS) entry which is preliminary data.</text>
</comment>
<gene>
    <name evidence="2" type="ORF">Val02_67430</name>
</gene>
<dbReference type="SUPFAM" id="SSF47413">
    <property type="entry name" value="lambda repressor-like DNA-binding domains"/>
    <property type="match status" value="1"/>
</dbReference>
<reference evidence="2" key="1">
    <citation type="submission" date="2021-01" db="EMBL/GenBank/DDBJ databases">
        <title>Whole genome shotgun sequence of Virgisporangium aliadipatigenens NBRC 105644.</title>
        <authorList>
            <person name="Komaki H."/>
            <person name="Tamura T."/>
        </authorList>
    </citation>
    <scope>NUCLEOTIDE SEQUENCE</scope>
    <source>
        <strain evidence="2">NBRC 105644</strain>
    </source>
</reference>
<dbReference type="AlphaFoldDB" id="A0A8J4DV71"/>
<evidence type="ECO:0000313" key="2">
    <source>
        <dbReference type="EMBL" id="GIJ49857.1"/>
    </source>
</evidence>
<protein>
    <submittedName>
        <fullName evidence="2">Transcriptional regulator</fullName>
    </submittedName>
</protein>